<keyword evidence="2" id="KW-1185">Reference proteome</keyword>
<dbReference type="AlphaFoldDB" id="A0A845SE91"/>
<dbReference type="EMBL" id="WUBS01000001">
    <property type="protein sequence ID" value="NDL61396.1"/>
    <property type="molecule type" value="Genomic_DNA"/>
</dbReference>
<protein>
    <submittedName>
        <fullName evidence="1">Uncharacterized protein</fullName>
    </submittedName>
</protein>
<gene>
    <name evidence="1" type="ORF">GRH90_01240</name>
</gene>
<name>A0A845SE91_9GAMM</name>
<evidence type="ECO:0000313" key="1">
    <source>
        <dbReference type="EMBL" id="NDL61396.1"/>
    </source>
</evidence>
<proteinExistence type="predicted"/>
<evidence type="ECO:0000313" key="2">
    <source>
        <dbReference type="Proteomes" id="UP000461443"/>
    </source>
</evidence>
<comment type="caution">
    <text evidence="1">The sequence shown here is derived from an EMBL/GenBank/DDBJ whole genome shotgun (WGS) entry which is preliminary data.</text>
</comment>
<dbReference type="Proteomes" id="UP000461443">
    <property type="component" value="Unassembled WGS sequence"/>
</dbReference>
<sequence length="398" mass="42301">MALPCTQRHSAATHFHQLTNIQNKETEVSGAAKPAVKSNFSPGFHDKLAKAGNSLQKLLTTVERRAGAFAGKLGKMLARLSIGGKKGTATASKDANDIFQQMLTRPQDRTVAPKNLIGTLLKDGSSLEENGKAIKSFLIDNPNSPLFSSENITISPYTDDNGKTGYKMSFKQPEQIPNTAIIVKELAIDSQDGRSGEFRGKLALWVLQHPDLQFGSLAGLCALMTMNDQFNVVKMRTAHMIADRLNDPAARAVLDTPQNAAAIDSLVTYNTNKAVYEPKFSYPLFSDQPFSLNDGGAAFGTAADADGARKRVAPSRAAPVDGIAGPMPAAREDERLAPTISRAADTASPNAVPAAKSGVGAKLPAAGSDSAVINTTSHVSNLRAFFEHKAGENRAKNT</sequence>
<reference evidence="1 2" key="2">
    <citation type="submission" date="2020-02" db="EMBL/GenBank/DDBJ databases">
        <title>The new genus of Enterobacteriales.</title>
        <authorList>
            <person name="Kim I.S."/>
        </authorList>
    </citation>
    <scope>NUCLEOTIDE SEQUENCE [LARGE SCALE GENOMIC DNA]</scope>
    <source>
        <strain evidence="1 2">SAP-6</strain>
    </source>
</reference>
<accession>A0A845SE91</accession>
<organism evidence="1 2">
    <name type="scientific">Acerihabitans arboris</name>
    <dbReference type="NCBI Taxonomy" id="2691583"/>
    <lineage>
        <taxon>Bacteria</taxon>
        <taxon>Pseudomonadati</taxon>
        <taxon>Pseudomonadota</taxon>
        <taxon>Gammaproteobacteria</taxon>
        <taxon>Enterobacterales</taxon>
        <taxon>Pectobacteriaceae</taxon>
        <taxon>Acerihabitans</taxon>
    </lineage>
</organism>
<dbReference type="RefSeq" id="WP_162364074.1">
    <property type="nucleotide sequence ID" value="NZ_WUBS01000001.1"/>
</dbReference>
<reference evidence="1 2" key="1">
    <citation type="submission" date="2019-12" db="EMBL/GenBank/DDBJ databases">
        <authorList>
            <person name="Lee S.D."/>
        </authorList>
    </citation>
    <scope>NUCLEOTIDE SEQUENCE [LARGE SCALE GENOMIC DNA]</scope>
    <source>
        <strain evidence="1 2">SAP-6</strain>
    </source>
</reference>